<evidence type="ECO:0000256" key="1">
    <source>
        <dbReference type="SAM" id="SignalP"/>
    </source>
</evidence>
<keyword evidence="1" id="KW-0732">Signal</keyword>
<dbReference type="PROSITE" id="PS51257">
    <property type="entry name" value="PROKAR_LIPOPROTEIN"/>
    <property type="match status" value="1"/>
</dbReference>
<name>A0ABR6KQX9_9BACT</name>
<evidence type="ECO:0008006" key="4">
    <source>
        <dbReference type="Google" id="ProtNLM"/>
    </source>
</evidence>
<accession>A0ABR6KQX9</accession>
<keyword evidence="3" id="KW-1185">Reference proteome</keyword>
<dbReference type="RefSeq" id="WP_122374551.1">
    <property type="nucleotide sequence ID" value="NZ_BMPB01000011.1"/>
</dbReference>
<dbReference type="Proteomes" id="UP000533637">
    <property type="component" value="Unassembled WGS sequence"/>
</dbReference>
<gene>
    <name evidence="2" type="ORF">GGQ57_003843</name>
</gene>
<feature type="signal peptide" evidence="1">
    <location>
        <begin position="1"/>
        <end position="20"/>
    </location>
</feature>
<organism evidence="2 3">
    <name type="scientific">Parabacteroides faecis</name>
    <dbReference type="NCBI Taxonomy" id="1217282"/>
    <lineage>
        <taxon>Bacteria</taxon>
        <taxon>Pseudomonadati</taxon>
        <taxon>Bacteroidota</taxon>
        <taxon>Bacteroidia</taxon>
        <taxon>Bacteroidales</taxon>
        <taxon>Tannerellaceae</taxon>
        <taxon>Parabacteroides</taxon>
    </lineage>
</organism>
<dbReference type="EMBL" id="JACHOC010000008">
    <property type="protein sequence ID" value="MBB4623919.1"/>
    <property type="molecule type" value="Genomic_DNA"/>
</dbReference>
<evidence type="ECO:0000313" key="3">
    <source>
        <dbReference type="Proteomes" id="UP000533637"/>
    </source>
</evidence>
<evidence type="ECO:0000313" key="2">
    <source>
        <dbReference type="EMBL" id="MBB4623919.1"/>
    </source>
</evidence>
<protein>
    <recommendedName>
        <fullName evidence="4">Lipoprotein</fullName>
    </recommendedName>
</protein>
<comment type="caution">
    <text evidence="2">The sequence shown here is derived from an EMBL/GenBank/DDBJ whole genome shotgun (WGS) entry which is preliminary data.</text>
</comment>
<reference evidence="2 3" key="1">
    <citation type="submission" date="2020-08" db="EMBL/GenBank/DDBJ databases">
        <title>Genomic Encyclopedia of Type Strains, Phase IV (KMG-IV): sequencing the most valuable type-strain genomes for metagenomic binning, comparative biology and taxonomic classification.</title>
        <authorList>
            <person name="Goeker M."/>
        </authorList>
    </citation>
    <scope>NUCLEOTIDE SEQUENCE [LARGE SCALE GENOMIC DNA]</scope>
    <source>
        <strain evidence="2 3">DSM 102983</strain>
    </source>
</reference>
<feature type="chain" id="PRO_5045281593" description="Lipoprotein" evidence="1">
    <location>
        <begin position="21"/>
        <end position="314"/>
    </location>
</feature>
<proteinExistence type="predicted"/>
<sequence>MKKNYLLLSAVLLLFSCSNAILPDEESAVSDLLAQPKTWQKQLEYAQKNNDLKTKTSFQGISFQGYTYKGKIDREVDIPVIIEELLSDNSAIVQYTDLNFSNFEIIPIGMVRQSVKTLSSEDPFSYLKSQLQTSIMIGMELLELEWTYKGDTFYSTAIVSNEHGGLIYDNIGIYIIEKSSKLEQKDKEIELNVPFVKTKSESEGPVVRQFSQSDSGRNYYGQTVFSYSISCNSYFNAGVLYDRKLRSSHDSAFGWSCSADVRTISGQINISTYHEFAWAYAYGAACSVSIGWNGNGFKISGGGTGSTGTTVHRQ</sequence>